<reference evidence="1 2" key="1">
    <citation type="submission" date="2021-03" db="EMBL/GenBank/DDBJ databases">
        <title>Antimicrobial resistance genes in bacteria isolated from Japanese honey, and their potential for conferring macrolide and lincosamide resistance in the American foulbrood pathogen Paenibacillus larvae.</title>
        <authorList>
            <person name="Okamoto M."/>
            <person name="Kumagai M."/>
            <person name="Kanamori H."/>
            <person name="Takamatsu D."/>
        </authorList>
    </citation>
    <scope>NUCLEOTIDE SEQUENCE [LARGE SCALE GENOMIC DNA]</scope>
    <source>
        <strain evidence="1 2">J21TS3</strain>
    </source>
</reference>
<dbReference type="Proteomes" id="UP000680638">
    <property type="component" value="Unassembled WGS sequence"/>
</dbReference>
<dbReference type="PANTHER" id="PTHR33221:SF15">
    <property type="entry name" value="HTH-TYPE TRANSCRIPTIONAL REGULATOR YWGB-RELATED"/>
    <property type="match status" value="1"/>
</dbReference>
<protein>
    <submittedName>
        <fullName evidence="1">Transcriptional regulator</fullName>
    </submittedName>
</protein>
<organism evidence="1 2">
    <name type="scientific">Paenibacillus cookii</name>
    <dbReference type="NCBI Taxonomy" id="157839"/>
    <lineage>
        <taxon>Bacteria</taxon>
        <taxon>Bacillati</taxon>
        <taxon>Bacillota</taxon>
        <taxon>Bacilli</taxon>
        <taxon>Bacillales</taxon>
        <taxon>Paenibacillaceae</taxon>
        <taxon>Paenibacillus</taxon>
    </lineage>
</organism>
<dbReference type="PANTHER" id="PTHR33221">
    <property type="entry name" value="WINGED HELIX-TURN-HELIX TRANSCRIPTIONAL REGULATOR, RRF2 FAMILY"/>
    <property type="match status" value="1"/>
</dbReference>
<dbReference type="InterPro" id="IPR000944">
    <property type="entry name" value="Tscrpt_reg_Rrf2"/>
</dbReference>
<gene>
    <name evidence="1" type="ORF">J21TS3_51910</name>
</gene>
<keyword evidence="2" id="KW-1185">Reference proteome</keyword>
<sequence length="150" mass="16148">MSISSRFSVAIHILCLLAVSKDKATNTSEYIAASVNTNPVVIRKVMSMLKSAGLVHVRAGVAGAELAKELPNITLLDVYKAVNVVAENDLFNSHEHPNPECIVGRNIQQSLTKQFSAAQNAMEQSLAGVTLAEVVEDILESDKMRSLENG</sequence>
<dbReference type="RefSeq" id="WP_036713379.1">
    <property type="nucleotide sequence ID" value="NZ_BORW01000061.1"/>
</dbReference>
<proteinExistence type="predicted"/>
<dbReference type="Pfam" id="PF02082">
    <property type="entry name" value="Rrf2"/>
    <property type="match status" value="1"/>
</dbReference>
<comment type="caution">
    <text evidence="1">The sequence shown here is derived from an EMBL/GenBank/DDBJ whole genome shotgun (WGS) entry which is preliminary data.</text>
</comment>
<name>A0ABQ4M4B1_9BACL</name>
<evidence type="ECO:0000313" key="2">
    <source>
        <dbReference type="Proteomes" id="UP000680638"/>
    </source>
</evidence>
<dbReference type="Gene3D" id="1.10.10.10">
    <property type="entry name" value="Winged helix-like DNA-binding domain superfamily/Winged helix DNA-binding domain"/>
    <property type="match status" value="1"/>
</dbReference>
<accession>A0ABQ4M4B1</accession>
<dbReference type="SUPFAM" id="SSF46785">
    <property type="entry name" value="Winged helix' DNA-binding domain"/>
    <property type="match status" value="1"/>
</dbReference>
<dbReference type="EMBL" id="BORW01000061">
    <property type="protein sequence ID" value="GIO70370.1"/>
    <property type="molecule type" value="Genomic_DNA"/>
</dbReference>
<dbReference type="PROSITE" id="PS51197">
    <property type="entry name" value="HTH_RRF2_2"/>
    <property type="match status" value="1"/>
</dbReference>
<dbReference type="InterPro" id="IPR036388">
    <property type="entry name" value="WH-like_DNA-bd_sf"/>
</dbReference>
<evidence type="ECO:0000313" key="1">
    <source>
        <dbReference type="EMBL" id="GIO70370.1"/>
    </source>
</evidence>
<dbReference type="InterPro" id="IPR036390">
    <property type="entry name" value="WH_DNA-bd_sf"/>
</dbReference>